<dbReference type="EnsemblPlants" id="PNT63505">
    <property type="protein sequence ID" value="PNT63505"/>
    <property type="gene ID" value="BRADI_4g16767v3"/>
</dbReference>
<accession>A0A2K2CNB1</accession>
<evidence type="ECO:0000256" key="3">
    <source>
        <dbReference type="SAM" id="MobiDB-lite"/>
    </source>
</evidence>
<evidence type="ECO:0000313" key="6">
    <source>
        <dbReference type="EnsemblPlants" id="PNT63505"/>
    </source>
</evidence>
<dbReference type="AlphaFoldDB" id="A0A2K2CNB1"/>
<reference evidence="5" key="2">
    <citation type="submission" date="2017-06" db="EMBL/GenBank/DDBJ databases">
        <title>WGS assembly of Brachypodium distachyon.</title>
        <authorList>
            <consortium name="The International Brachypodium Initiative"/>
            <person name="Lucas S."/>
            <person name="Harmon-Smith M."/>
            <person name="Lail K."/>
            <person name="Tice H."/>
            <person name="Grimwood J."/>
            <person name="Bruce D."/>
            <person name="Barry K."/>
            <person name="Shu S."/>
            <person name="Lindquist E."/>
            <person name="Wang M."/>
            <person name="Pitluck S."/>
            <person name="Vogel J.P."/>
            <person name="Garvin D.F."/>
            <person name="Mockler T.C."/>
            <person name="Schmutz J."/>
            <person name="Rokhsar D."/>
            <person name="Bevan M.W."/>
        </authorList>
    </citation>
    <scope>NUCLEOTIDE SEQUENCE</scope>
    <source>
        <strain evidence="5">Bd21</strain>
    </source>
</reference>
<reference evidence="6" key="3">
    <citation type="submission" date="2018-08" db="UniProtKB">
        <authorList>
            <consortium name="EnsemblPlants"/>
        </authorList>
    </citation>
    <scope>IDENTIFICATION</scope>
    <source>
        <strain evidence="6">cv. Bd21</strain>
    </source>
</reference>
<feature type="domain" description="SWIM-type" evidence="4">
    <location>
        <begin position="98"/>
        <end position="137"/>
    </location>
</feature>
<keyword evidence="1 2" id="KW-0863">Zinc-finger</keyword>
<dbReference type="PANTHER" id="PTHR31669:SF292">
    <property type="entry name" value="OS02G0262500 PROTEIN"/>
    <property type="match status" value="1"/>
</dbReference>
<sequence>MSLVDLVEHSEHCMSRIRRNEAELDAKAANSVPFTRIDANPLEKNGARIYTPKMFRKVRYCIRRSSAWEIEEHTERDGLVTYRAALKEGAEGGSRHVFFVECSFHGSSMNGIFCGCRKLECESVPCSHIFSLLSFLGVETIPPCCVRIRWTMQAKAAFVSETNANTHVWSEEMGRYRQMRNKASVALFKASKSEERLQQVMDFLQSILDRRFENDGTPDETAFGPIPSHYSASSNVFGGKVLDPKIIVTKGAPSKKRMKPFHETLRQSNGHKRRNRSCGECGDSTHDRRTCPKLK</sequence>
<dbReference type="Gramene" id="PNT63505">
    <property type="protein sequence ID" value="PNT63505"/>
    <property type="gene ID" value="BRADI_4g16767v3"/>
</dbReference>
<keyword evidence="2" id="KW-0479">Metal-binding</keyword>
<comment type="subcellular location">
    <subcellularLocation>
        <location evidence="2">Nucleus</location>
    </subcellularLocation>
</comment>
<evidence type="ECO:0000259" key="4">
    <source>
        <dbReference type="PROSITE" id="PS50966"/>
    </source>
</evidence>
<feature type="compositionally biased region" description="Basic and acidic residues" evidence="3">
    <location>
        <begin position="283"/>
        <end position="295"/>
    </location>
</feature>
<dbReference type="EMBL" id="CM000883">
    <property type="protein sequence ID" value="PNT63505.1"/>
    <property type="molecule type" value="Genomic_DNA"/>
</dbReference>
<dbReference type="Proteomes" id="UP000008810">
    <property type="component" value="Chromosome 4"/>
</dbReference>
<evidence type="ECO:0000313" key="5">
    <source>
        <dbReference type="EMBL" id="PNT63505.1"/>
    </source>
</evidence>
<dbReference type="PANTHER" id="PTHR31669">
    <property type="entry name" value="PROTEIN FAR1-RELATED SEQUENCE 10-RELATED"/>
    <property type="match status" value="1"/>
</dbReference>
<gene>
    <name evidence="5" type="ORF">BRADI_4g16767v3</name>
</gene>
<evidence type="ECO:0000256" key="2">
    <source>
        <dbReference type="RuleBase" id="RU367018"/>
    </source>
</evidence>
<comment type="function">
    <text evidence="2">Putative transcription activator involved in regulating light control of development.</text>
</comment>
<name>A0A2K2CNB1_BRADI</name>
<dbReference type="ExpressionAtlas" id="A0A2K2CNB1">
    <property type="expression patterns" value="baseline"/>
</dbReference>
<keyword evidence="2" id="KW-0539">Nucleus</keyword>
<dbReference type="OrthoDB" id="680388at2759"/>
<dbReference type="InParanoid" id="A0A2K2CNB1"/>
<comment type="similarity">
    <text evidence="2">Belongs to the FHY3/FAR1 family.</text>
</comment>
<dbReference type="InterPro" id="IPR031052">
    <property type="entry name" value="FHY3/FAR1"/>
</dbReference>
<dbReference type="GO" id="GO:0006355">
    <property type="term" value="P:regulation of DNA-templated transcription"/>
    <property type="evidence" value="ECO:0007669"/>
    <property type="project" value="UniProtKB-UniRule"/>
</dbReference>
<keyword evidence="7" id="KW-1185">Reference proteome</keyword>
<organism evidence="5">
    <name type="scientific">Brachypodium distachyon</name>
    <name type="common">Purple false brome</name>
    <name type="synonym">Trachynia distachya</name>
    <dbReference type="NCBI Taxonomy" id="15368"/>
    <lineage>
        <taxon>Eukaryota</taxon>
        <taxon>Viridiplantae</taxon>
        <taxon>Streptophyta</taxon>
        <taxon>Embryophyta</taxon>
        <taxon>Tracheophyta</taxon>
        <taxon>Spermatophyta</taxon>
        <taxon>Magnoliopsida</taxon>
        <taxon>Liliopsida</taxon>
        <taxon>Poales</taxon>
        <taxon>Poaceae</taxon>
        <taxon>BOP clade</taxon>
        <taxon>Pooideae</taxon>
        <taxon>Stipodae</taxon>
        <taxon>Brachypodieae</taxon>
        <taxon>Brachypodium</taxon>
    </lineage>
</organism>
<dbReference type="GO" id="GO:0008270">
    <property type="term" value="F:zinc ion binding"/>
    <property type="evidence" value="ECO:0007669"/>
    <property type="project" value="UniProtKB-UniRule"/>
</dbReference>
<proteinExistence type="inferred from homology"/>
<evidence type="ECO:0000313" key="7">
    <source>
        <dbReference type="Proteomes" id="UP000008810"/>
    </source>
</evidence>
<dbReference type="InterPro" id="IPR007527">
    <property type="entry name" value="Znf_SWIM"/>
</dbReference>
<feature type="region of interest" description="Disordered" evidence="3">
    <location>
        <begin position="254"/>
        <end position="295"/>
    </location>
</feature>
<dbReference type="PROSITE" id="PS50966">
    <property type="entry name" value="ZF_SWIM"/>
    <property type="match status" value="1"/>
</dbReference>
<reference evidence="5 6" key="1">
    <citation type="journal article" date="2010" name="Nature">
        <title>Genome sequencing and analysis of the model grass Brachypodium distachyon.</title>
        <authorList>
            <consortium name="International Brachypodium Initiative"/>
        </authorList>
    </citation>
    <scope>NUCLEOTIDE SEQUENCE [LARGE SCALE GENOMIC DNA]</scope>
    <source>
        <strain evidence="5 6">Bd21</strain>
    </source>
</reference>
<evidence type="ECO:0000256" key="1">
    <source>
        <dbReference type="PROSITE-ProRule" id="PRU00325"/>
    </source>
</evidence>
<keyword evidence="2" id="KW-0862">Zinc</keyword>
<dbReference type="GO" id="GO:0005634">
    <property type="term" value="C:nucleus"/>
    <property type="evidence" value="ECO:0007669"/>
    <property type="project" value="UniProtKB-SubCell"/>
</dbReference>
<dbReference type="STRING" id="15368.A0A2K2CNB1"/>
<protein>
    <recommendedName>
        <fullName evidence="2">Protein FAR1-RELATED SEQUENCE</fullName>
    </recommendedName>
</protein>